<dbReference type="GO" id="GO:0005634">
    <property type="term" value="C:nucleus"/>
    <property type="evidence" value="ECO:0000318"/>
    <property type="project" value="GO_Central"/>
</dbReference>
<dbReference type="PANTHER" id="PTHR23354:SF62">
    <property type="entry name" value="MUSTARD, ISOFORM V"/>
    <property type="match status" value="1"/>
</dbReference>
<sequence length="885" mass="96676">MLTQSFTGFRKLGKIRDQIRQKAMSLTEPPPMAPRLQMEYVIQPGDTLERIAASHDCTVGEVIKLNKLVTRMVFQGQKILVPVPLTDDVFDTGSSSSGGPATSTPRHDGPLPNLFTTTSPSTNHNNGIIRGPGGAVPRRGSLAKTQSAPVGPRSETMSVDTDTDCLQRFIKMKVKQLTESDGTVSGTLLVTPNCLMFDPDVTHPLVKENGSDLYGMVANMEEIQSVSVYKDIGGLFGDRGEKKKDIFDPEHLRTAEKKRIEEASKIEEEDKENSLDSETEPGRVLFGMPSEEEEFEGLSPLPQSSLSGSCELPSILEGEEVHSKSVEERTRTASENELLPEGSLSSASSTSPESRSRLSSDVNGEEDGNKKNPFQSARARSVGGTVASGARTVATATVDGTKTVAHGVVTHTKSAADAVEKGVTTTAKVVANGTKAAAGAVVSMPGNIVTMGSSFVNDGMAGVNQMCDSMFAVEEERSPTRLKREQSLATLEGLRMKTQAAREDAALKARDGTLFACATSSDEMPDLFIPVDQMIKSTSSSGDHTSDGQPILPFYMAVRLTRKKRKVTKASASRSQSINSSYDDDNNPFGNKLKREFWFAIPASQADNIYHFLLQWSPDKYGQDTTLSTLDESSINSSAAVQIPSKDDRGFIVLDSEADESLTGEKPAPLFGNSLLNREWEIVTVQEMCRRLSLDHLDVQDMPIPEGANSSTILDELMIRQIMEILPARAEGYPWVSIYNSEKHGFSLATLYRKMAEFDEDMSPVLLIIRDTKDHVFGCVVSSAIRLSDHFLGTGDSCLLFRFTGEVPHTRELRHYSWTGENQFFVHGQKDCLSIGAGHGHNGLWVDADLNHGRSQRCDTFDNEPLAGENEDFIVQFVEAFGFRI</sequence>
<evidence type="ECO:0000256" key="4">
    <source>
        <dbReference type="ARBA" id="ARBA00040604"/>
    </source>
</evidence>
<feature type="compositionally biased region" description="Basic and acidic residues" evidence="5">
    <location>
        <begin position="258"/>
        <end position="274"/>
    </location>
</feature>
<feature type="compositionally biased region" description="Basic and acidic residues" evidence="5">
    <location>
        <begin position="319"/>
        <end position="334"/>
    </location>
</feature>
<feature type="region of interest" description="Disordered" evidence="5">
    <location>
        <begin position="91"/>
        <end position="159"/>
    </location>
</feature>
<reference evidence="7" key="1">
    <citation type="journal article" date="2008" name="Nat. Genet.">
        <title>The Pristionchus pacificus genome provides a unique perspective on nematode lifestyle and parasitism.</title>
        <authorList>
            <person name="Dieterich C."/>
            <person name="Clifton S.W."/>
            <person name="Schuster L.N."/>
            <person name="Chinwalla A."/>
            <person name="Delehaunty K."/>
            <person name="Dinkelacker I."/>
            <person name="Fulton L."/>
            <person name="Fulton R."/>
            <person name="Godfrey J."/>
            <person name="Minx P."/>
            <person name="Mitreva M."/>
            <person name="Roeseler W."/>
            <person name="Tian H."/>
            <person name="Witte H."/>
            <person name="Yang S.P."/>
            <person name="Wilson R.K."/>
            <person name="Sommer R.J."/>
        </authorList>
    </citation>
    <scope>NUCLEOTIDE SEQUENCE [LARGE SCALE GENOMIC DNA]</scope>
    <source>
        <strain evidence="7">PS312</strain>
    </source>
</reference>
<accession>A0A2A6CRC1</accession>
<dbReference type="SMART" id="SM00584">
    <property type="entry name" value="TLDc"/>
    <property type="match status" value="1"/>
</dbReference>
<dbReference type="SMART" id="SM00257">
    <property type="entry name" value="LysM"/>
    <property type="match status" value="1"/>
</dbReference>
<evidence type="ECO:0000313" key="7">
    <source>
        <dbReference type="Proteomes" id="UP000005239"/>
    </source>
</evidence>
<protein>
    <recommendedName>
        <fullName evidence="4">Oxidation resistance protein 1</fullName>
    </recommendedName>
</protein>
<feature type="compositionally biased region" description="Low complexity" evidence="5">
    <location>
        <begin position="297"/>
        <end position="309"/>
    </location>
</feature>
<evidence type="ECO:0000256" key="3">
    <source>
        <dbReference type="ARBA" id="ARBA00023128"/>
    </source>
</evidence>
<dbReference type="GO" id="GO:0006979">
    <property type="term" value="P:response to oxidative stress"/>
    <property type="evidence" value="ECO:0000318"/>
    <property type="project" value="GO_Central"/>
</dbReference>
<dbReference type="EnsemblMetazoa" id="PPA13953.1">
    <property type="protein sequence ID" value="PPA13953.1"/>
    <property type="gene ID" value="WBGene00103507"/>
</dbReference>
<dbReference type="AlphaFoldDB" id="A0A2A6CRC1"/>
<organism evidence="6 7">
    <name type="scientific">Pristionchus pacificus</name>
    <name type="common">Parasitic nematode worm</name>
    <dbReference type="NCBI Taxonomy" id="54126"/>
    <lineage>
        <taxon>Eukaryota</taxon>
        <taxon>Metazoa</taxon>
        <taxon>Ecdysozoa</taxon>
        <taxon>Nematoda</taxon>
        <taxon>Chromadorea</taxon>
        <taxon>Rhabditida</taxon>
        <taxon>Rhabditina</taxon>
        <taxon>Diplogasteromorpha</taxon>
        <taxon>Diplogasteroidea</taxon>
        <taxon>Neodiplogasteridae</taxon>
        <taxon>Pristionchus</taxon>
    </lineage>
</organism>
<feature type="region of interest" description="Disordered" evidence="5">
    <location>
        <begin position="291"/>
        <end position="310"/>
    </location>
</feature>
<dbReference type="InterPro" id="IPR006571">
    <property type="entry name" value="TLDc_dom"/>
</dbReference>
<dbReference type="GO" id="GO:0005739">
    <property type="term" value="C:mitochondrion"/>
    <property type="evidence" value="ECO:0007669"/>
    <property type="project" value="UniProtKB-SubCell"/>
</dbReference>
<feature type="compositionally biased region" description="Low complexity" evidence="5">
    <location>
        <begin position="339"/>
        <end position="360"/>
    </location>
</feature>
<dbReference type="Proteomes" id="UP000005239">
    <property type="component" value="Unassembled WGS sequence"/>
</dbReference>
<keyword evidence="3" id="KW-0496">Mitochondrion</keyword>
<dbReference type="PANTHER" id="PTHR23354">
    <property type="entry name" value="NUCLEOLAR PROTEIN 7/ESTROGEN RECEPTOR COACTIVATOR-RELATED"/>
    <property type="match status" value="1"/>
</dbReference>
<feature type="compositionally biased region" description="Low complexity" evidence="5">
    <location>
        <begin position="92"/>
        <end position="104"/>
    </location>
</feature>
<dbReference type="PROSITE" id="PS51782">
    <property type="entry name" value="LYSM"/>
    <property type="match status" value="1"/>
</dbReference>
<reference evidence="6" key="2">
    <citation type="submission" date="2022-06" db="UniProtKB">
        <authorList>
            <consortium name="EnsemblMetazoa"/>
        </authorList>
    </citation>
    <scope>IDENTIFICATION</scope>
    <source>
        <strain evidence="6">PS312</strain>
    </source>
</reference>
<dbReference type="CDD" id="cd00118">
    <property type="entry name" value="LysM"/>
    <property type="match status" value="1"/>
</dbReference>
<feature type="region of interest" description="Disordered" evidence="5">
    <location>
        <begin position="258"/>
        <end position="284"/>
    </location>
</feature>
<keyword evidence="7" id="KW-1185">Reference proteome</keyword>
<dbReference type="InterPro" id="IPR036779">
    <property type="entry name" value="LysM_dom_sf"/>
</dbReference>
<evidence type="ECO:0000256" key="1">
    <source>
        <dbReference type="ARBA" id="ARBA00004173"/>
    </source>
</evidence>
<dbReference type="Pfam" id="PF01476">
    <property type="entry name" value="LysM"/>
    <property type="match status" value="1"/>
</dbReference>
<dbReference type="OrthoDB" id="26679at2759"/>
<name>A0A2A6CRC1_PRIPA</name>
<dbReference type="Gene3D" id="3.10.350.10">
    <property type="entry name" value="LysM domain"/>
    <property type="match status" value="1"/>
</dbReference>
<feature type="compositionally biased region" description="Polar residues" evidence="5">
    <location>
        <begin position="114"/>
        <end position="126"/>
    </location>
</feature>
<evidence type="ECO:0000313" key="6">
    <source>
        <dbReference type="EnsemblMetazoa" id="PPA13953.1"/>
    </source>
</evidence>
<proteinExistence type="inferred from homology"/>
<evidence type="ECO:0000256" key="2">
    <source>
        <dbReference type="ARBA" id="ARBA00009540"/>
    </source>
</evidence>
<accession>A0A8R1YDV6</accession>
<dbReference type="Pfam" id="PF07534">
    <property type="entry name" value="TLD"/>
    <property type="match status" value="1"/>
</dbReference>
<dbReference type="InterPro" id="IPR018392">
    <property type="entry name" value="LysM"/>
</dbReference>
<comment type="subcellular location">
    <subcellularLocation>
        <location evidence="1">Mitochondrion</location>
    </subcellularLocation>
</comment>
<feature type="region of interest" description="Disordered" evidence="5">
    <location>
        <begin position="317"/>
        <end position="385"/>
    </location>
</feature>
<feature type="region of interest" description="Disordered" evidence="5">
    <location>
        <begin position="566"/>
        <end position="585"/>
    </location>
</feature>
<dbReference type="PROSITE" id="PS51886">
    <property type="entry name" value="TLDC"/>
    <property type="match status" value="1"/>
</dbReference>
<comment type="similarity">
    <text evidence="2">Belongs to the OXR1 family.</text>
</comment>
<dbReference type="SUPFAM" id="SSF54106">
    <property type="entry name" value="LysM domain"/>
    <property type="match status" value="1"/>
</dbReference>
<evidence type="ECO:0000256" key="5">
    <source>
        <dbReference type="SAM" id="MobiDB-lite"/>
    </source>
</evidence>
<feature type="compositionally biased region" description="Low complexity" evidence="5">
    <location>
        <begin position="569"/>
        <end position="581"/>
    </location>
</feature>
<gene>
    <name evidence="6" type="primary">WBGene00103507</name>
</gene>